<dbReference type="EMBL" id="JAANER010000019">
    <property type="protein sequence ID" value="KAG9184898.1"/>
    <property type="molecule type" value="Genomic_DNA"/>
</dbReference>
<gene>
    <name evidence="1" type="ORF">G6011_02984</name>
</gene>
<dbReference type="SUPFAM" id="SSF55729">
    <property type="entry name" value="Acyl-CoA N-acyltransferases (Nat)"/>
    <property type="match status" value="1"/>
</dbReference>
<dbReference type="InterPro" id="IPR016181">
    <property type="entry name" value="Acyl_CoA_acyltransferase"/>
</dbReference>
<evidence type="ECO:0000313" key="2">
    <source>
        <dbReference type="Proteomes" id="UP001199106"/>
    </source>
</evidence>
<reference evidence="1" key="1">
    <citation type="submission" date="2021-07" db="EMBL/GenBank/DDBJ databases">
        <title>Genome Resource of American Ginseng Black Spot Pathogen Alternaria panax.</title>
        <authorList>
            <person name="Qiu C."/>
            <person name="Wang W."/>
            <person name="Liu Z."/>
        </authorList>
    </citation>
    <scope>NUCLEOTIDE SEQUENCE</scope>
    <source>
        <strain evidence="1">BNCC115425</strain>
    </source>
</reference>
<dbReference type="Gene3D" id="3.40.630.30">
    <property type="match status" value="1"/>
</dbReference>
<sequence>MTKLGVGPMLDEKGARSWFNQVQESWTRVGIFLKKSDGTEGELIGEGGVYKQDKEWNEIFYGLKKEFWGKGNLQE</sequence>
<protein>
    <submittedName>
        <fullName evidence="1">Uncharacterized protein</fullName>
    </submittedName>
</protein>
<comment type="caution">
    <text evidence="1">The sequence shown here is derived from an EMBL/GenBank/DDBJ whole genome shotgun (WGS) entry which is preliminary data.</text>
</comment>
<name>A0AAD4F7R1_9PLEO</name>
<dbReference type="AlphaFoldDB" id="A0AAD4F7R1"/>
<accession>A0AAD4F7R1</accession>
<proteinExistence type="predicted"/>
<keyword evidence="2" id="KW-1185">Reference proteome</keyword>
<evidence type="ECO:0000313" key="1">
    <source>
        <dbReference type="EMBL" id="KAG9184898.1"/>
    </source>
</evidence>
<dbReference type="Proteomes" id="UP001199106">
    <property type="component" value="Unassembled WGS sequence"/>
</dbReference>
<organism evidence="1 2">
    <name type="scientific">Alternaria panax</name>
    <dbReference type="NCBI Taxonomy" id="48097"/>
    <lineage>
        <taxon>Eukaryota</taxon>
        <taxon>Fungi</taxon>
        <taxon>Dikarya</taxon>
        <taxon>Ascomycota</taxon>
        <taxon>Pezizomycotina</taxon>
        <taxon>Dothideomycetes</taxon>
        <taxon>Pleosporomycetidae</taxon>
        <taxon>Pleosporales</taxon>
        <taxon>Pleosporineae</taxon>
        <taxon>Pleosporaceae</taxon>
        <taxon>Alternaria</taxon>
        <taxon>Alternaria sect. Panax</taxon>
    </lineage>
</organism>